<feature type="region of interest" description="Disordered" evidence="1">
    <location>
        <begin position="23"/>
        <end position="87"/>
    </location>
</feature>
<keyword evidence="2" id="KW-0732">Signal</keyword>
<name>A0A8H6FDN2_9LECA</name>
<evidence type="ECO:0000313" key="4">
    <source>
        <dbReference type="Proteomes" id="UP000593566"/>
    </source>
</evidence>
<gene>
    <name evidence="3" type="ORF">HO133_010587</name>
</gene>
<feature type="compositionally biased region" description="Polar residues" evidence="1">
    <location>
        <begin position="324"/>
        <end position="342"/>
    </location>
</feature>
<feature type="chain" id="PRO_5034150429" evidence="2">
    <location>
        <begin position="20"/>
        <end position="379"/>
    </location>
</feature>
<dbReference type="RefSeq" id="XP_037153073.1">
    <property type="nucleotide sequence ID" value="XM_037301439.1"/>
</dbReference>
<evidence type="ECO:0000313" key="3">
    <source>
        <dbReference type="EMBL" id="KAF6224013.1"/>
    </source>
</evidence>
<feature type="region of interest" description="Disordered" evidence="1">
    <location>
        <begin position="283"/>
        <end position="312"/>
    </location>
</feature>
<keyword evidence="4" id="KW-1185">Reference proteome</keyword>
<dbReference type="AlphaFoldDB" id="A0A8H6FDN2"/>
<feature type="compositionally biased region" description="Low complexity" evidence="1">
    <location>
        <begin position="346"/>
        <end position="363"/>
    </location>
</feature>
<dbReference type="GeneID" id="59338977"/>
<feature type="compositionally biased region" description="Low complexity" evidence="1">
    <location>
        <begin position="283"/>
        <end position="294"/>
    </location>
</feature>
<feature type="compositionally biased region" description="Low complexity" evidence="1">
    <location>
        <begin position="70"/>
        <end position="87"/>
    </location>
</feature>
<evidence type="ECO:0000256" key="2">
    <source>
        <dbReference type="SAM" id="SignalP"/>
    </source>
</evidence>
<feature type="compositionally biased region" description="Polar residues" evidence="1">
    <location>
        <begin position="298"/>
        <end position="312"/>
    </location>
</feature>
<feature type="compositionally biased region" description="Low complexity" evidence="1">
    <location>
        <begin position="49"/>
        <end position="59"/>
    </location>
</feature>
<protein>
    <submittedName>
        <fullName evidence="3">Uncharacterized protein</fullName>
    </submittedName>
</protein>
<dbReference type="Proteomes" id="UP000593566">
    <property type="component" value="Unassembled WGS sequence"/>
</dbReference>
<organism evidence="3 4">
    <name type="scientific">Letharia lupina</name>
    <dbReference type="NCBI Taxonomy" id="560253"/>
    <lineage>
        <taxon>Eukaryota</taxon>
        <taxon>Fungi</taxon>
        <taxon>Dikarya</taxon>
        <taxon>Ascomycota</taxon>
        <taxon>Pezizomycotina</taxon>
        <taxon>Lecanoromycetes</taxon>
        <taxon>OSLEUM clade</taxon>
        <taxon>Lecanoromycetidae</taxon>
        <taxon>Lecanorales</taxon>
        <taxon>Lecanorineae</taxon>
        <taxon>Parmeliaceae</taxon>
        <taxon>Letharia</taxon>
    </lineage>
</organism>
<accession>A0A8H6FDN2</accession>
<proteinExistence type="predicted"/>
<feature type="region of interest" description="Disordered" evidence="1">
    <location>
        <begin position="324"/>
        <end position="363"/>
    </location>
</feature>
<comment type="caution">
    <text evidence="3">The sequence shown here is derived from an EMBL/GenBank/DDBJ whole genome shotgun (WGS) entry which is preliminary data.</text>
</comment>
<dbReference type="EMBL" id="JACCJB010000009">
    <property type="protein sequence ID" value="KAF6224013.1"/>
    <property type="molecule type" value="Genomic_DNA"/>
</dbReference>
<evidence type="ECO:0000256" key="1">
    <source>
        <dbReference type="SAM" id="MobiDB-lite"/>
    </source>
</evidence>
<reference evidence="3 4" key="1">
    <citation type="journal article" date="2020" name="Genomics">
        <title>Complete, high-quality genomes from long-read metagenomic sequencing of two wolf lichen thalli reveals enigmatic genome architecture.</title>
        <authorList>
            <person name="McKenzie S.K."/>
            <person name="Walston R.F."/>
            <person name="Allen J.L."/>
        </authorList>
    </citation>
    <scope>NUCLEOTIDE SEQUENCE [LARGE SCALE GENOMIC DNA]</scope>
    <source>
        <strain evidence="3">WasteWater1</strain>
    </source>
</reference>
<feature type="signal peptide" evidence="2">
    <location>
        <begin position="1"/>
        <end position="19"/>
    </location>
</feature>
<sequence length="379" mass="37628">MFSRLAVVCLFALVVVAQAGHEKHHSHSHKNGTLTHNPFHVYDHKPSGHHGPSGSAGYPAEAGISSGVAPYPTGTGGSSPLSTGASPRLLTTGAVPTYTTTVIVTKLTTYCPGPTSLTQNGKTYIVTKETTLTINDCPCTSTYTTTGFPTPSQSGDTTLTYVIGTGSSTTTVVTTIHHTSYKTNYNTVYTSAGQPGEGGENGASGPPVGYQTVRHTIQSTIYVSAVPTAGSGPGTPGEGGATGSACAVPVTVTVTGPEETVTVTATSTPGSGPFPSSVVVGSPAPSAPVSSSAPYGMNNGTQPTGTGASTGFLTKPSASFTLKPSSGIAPSSGVTSASTVPSSGIAPSSSVATPSGTAPSSSSTVWPAVMATAEVHAYN</sequence>